<dbReference type="EMBL" id="MN739162">
    <property type="protein sequence ID" value="QHS91470.1"/>
    <property type="molecule type" value="Genomic_DNA"/>
</dbReference>
<feature type="region of interest" description="Disordered" evidence="1">
    <location>
        <begin position="209"/>
        <end position="231"/>
    </location>
</feature>
<name>A0A6C0BH98_9ZZZZ</name>
<dbReference type="AlphaFoldDB" id="A0A6C0BH98"/>
<organism evidence="2">
    <name type="scientific">viral metagenome</name>
    <dbReference type="NCBI Taxonomy" id="1070528"/>
    <lineage>
        <taxon>unclassified sequences</taxon>
        <taxon>metagenomes</taxon>
        <taxon>organismal metagenomes</taxon>
    </lineage>
</organism>
<reference evidence="2" key="1">
    <citation type="journal article" date="2020" name="Nature">
        <title>Giant virus diversity and host interactions through global metagenomics.</title>
        <authorList>
            <person name="Schulz F."/>
            <person name="Roux S."/>
            <person name="Paez-Espino D."/>
            <person name="Jungbluth S."/>
            <person name="Walsh D.A."/>
            <person name="Denef V.J."/>
            <person name="McMahon K.D."/>
            <person name="Konstantinidis K.T."/>
            <person name="Eloe-Fadrosh E.A."/>
            <person name="Kyrpides N.C."/>
            <person name="Woyke T."/>
        </authorList>
    </citation>
    <scope>NUCLEOTIDE SEQUENCE</scope>
    <source>
        <strain evidence="2">GVMAG-M-3300013006-15</strain>
    </source>
</reference>
<evidence type="ECO:0000256" key="1">
    <source>
        <dbReference type="SAM" id="MobiDB-lite"/>
    </source>
</evidence>
<accession>A0A6C0BH98</accession>
<protein>
    <submittedName>
        <fullName evidence="2">Uncharacterized protein</fullName>
    </submittedName>
</protein>
<evidence type="ECO:0000313" key="2">
    <source>
        <dbReference type="EMBL" id="QHS91470.1"/>
    </source>
</evidence>
<sequence length="231" mass="26356">MEIKLSDPEKSQGGFLVKVTQKTPFVTQWEDGKWSNQEDLTKILKDLQSLVLQLLYEKRSSWFSSPPTKSTLAKLMNGWDLSNLAKAPDAKKDVTGSQSLSAVHISAQGIHPRFIASVWNEAPKISMPWTVSGEDELEEVDDSREINIDVDTSPVHLNNHEDRDYLDRKFAAKERVKEARLKAHVAKKMAQRELRFFYENFNIEDNESTFSDYDLTDDDETDGGESEIEDS</sequence>
<feature type="compositionally biased region" description="Acidic residues" evidence="1">
    <location>
        <begin position="214"/>
        <end position="231"/>
    </location>
</feature>
<proteinExistence type="predicted"/>